<dbReference type="KEGG" id="serw:FY030_01995"/>
<feature type="compositionally biased region" description="Low complexity" evidence="1">
    <location>
        <begin position="29"/>
        <end position="43"/>
    </location>
</feature>
<dbReference type="Proteomes" id="UP000326546">
    <property type="component" value="Chromosome"/>
</dbReference>
<dbReference type="AlphaFoldDB" id="A0A5J6V3B1"/>
<reference evidence="3 4" key="1">
    <citation type="submission" date="2019-09" db="EMBL/GenBank/DDBJ databases">
        <title>Serinicoccus pratensis sp. nov., isolated from meadow soil.</title>
        <authorList>
            <person name="Zhang W."/>
        </authorList>
    </citation>
    <scope>NUCLEOTIDE SEQUENCE [LARGE SCALE GENOMIC DNA]</scope>
    <source>
        <strain evidence="3 4">W204</strain>
    </source>
</reference>
<keyword evidence="4" id="KW-1185">Reference proteome</keyword>
<keyword evidence="2" id="KW-0732">Signal</keyword>
<evidence type="ECO:0008006" key="5">
    <source>
        <dbReference type="Google" id="ProtNLM"/>
    </source>
</evidence>
<evidence type="ECO:0000256" key="2">
    <source>
        <dbReference type="SAM" id="SignalP"/>
    </source>
</evidence>
<evidence type="ECO:0000313" key="4">
    <source>
        <dbReference type="Proteomes" id="UP000326546"/>
    </source>
</evidence>
<accession>A0A5J6V3B1</accession>
<protein>
    <recommendedName>
        <fullName evidence="5">Nuclear transport factor 2 family protein</fullName>
    </recommendedName>
</protein>
<feature type="region of interest" description="Disordered" evidence="1">
    <location>
        <begin position="29"/>
        <end position="55"/>
    </location>
</feature>
<evidence type="ECO:0000256" key="1">
    <source>
        <dbReference type="SAM" id="MobiDB-lite"/>
    </source>
</evidence>
<sequence length="218" mass="22421">MRRTLTAVVASAALLLTACDGDTAADDATAGGTATTDGVAPTTHTPPPEDQEATTAPVDDAAATAPVDNAAVTDEAPATQAPGDDAVMGGEEGQAAAERAKEFLMALVTADPTACDLLLSFSDPERPMTAVPSDLELCQTQLPATMEATVEAQGLGEDGIAVLESMQIRGADVQGDTAVVGRENYSPLFAEAMGDSTITLKRITDEWYVDLDAYLTTE</sequence>
<feature type="region of interest" description="Disordered" evidence="1">
    <location>
        <begin position="69"/>
        <end position="94"/>
    </location>
</feature>
<dbReference type="PROSITE" id="PS51257">
    <property type="entry name" value="PROKAR_LIPOPROTEIN"/>
    <property type="match status" value="1"/>
</dbReference>
<evidence type="ECO:0000313" key="3">
    <source>
        <dbReference type="EMBL" id="QFG67662.1"/>
    </source>
</evidence>
<gene>
    <name evidence="3" type="ORF">FY030_01995</name>
</gene>
<feature type="chain" id="PRO_5038599303" description="Nuclear transport factor 2 family protein" evidence="2">
    <location>
        <begin position="25"/>
        <end position="218"/>
    </location>
</feature>
<dbReference type="RefSeq" id="WP_158060057.1">
    <property type="nucleotide sequence ID" value="NZ_CP044427.1"/>
</dbReference>
<organism evidence="3 4">
    <name type="scientific">Ornithinimicrobium pratense</name>
    <dbReference type="NCBI Taxonomy" id="2593973"/>
    <lineage>
        <taxon>Bacteria</taxon>
        <taxon>Bacillati</taxon>
        <taxon>Actinomycetota</taxon>
        <taxon>Actinomycetes</taxon>
        <taxon>Micrococcales</taxon>
        <taxon>Ornithinimicrobiaceae</taxon>
        <taxon>Ornithinimicrobium</taxon>
    </lineage>
</organism>
<name>A0A5J6V3B1_9MICO</name>
<feature type="signal peptide" evidence="2">
    <location>
        <begin position="1"/>
        <end position="24"/>
    </location>
</feature>
<dbReference type="EMBL" id="CP044427">
    <property type="protein sequence ID" value="QFG67662.1"/>
    <property type="molecule type" value="Genomic_DNA"/>
</dbReference>
<proteinExistence type="predicted"/>
<dbReference type="OrthoDB" id="4871806at2"/>